<gene>
    <name evidence="9" type="primary">thiI</name>
    <name evidence="11" type="ordered locus">Hbut_0566</name>
</gene>
<dbReference type="KEGG" id="hbu:Hbut_0566"/>
<feature type="binding site" evidence="9">
    <location>
        <position position="289"/>
    </location>
    <ligand>
        <name>ATP</name>
        <dbReference type="ChEBI" id="CHEBI:30616"/>
    </ligand>
</feature>
<comment type="catalytic activity">
    <reaction evidence="9">
        <text>[ThiI sulfur-carrier protein]-S-sulfanyl-L-cysteine + a uridine in tRNA + 2 reduced [2Fe-2S]-[ferredoxin] + ATP + H(+) = [ThiI sulfur-carrier protein]-L-cysteine + a 4-thiouridine in tRNA + 2 oxidized [2Fe-2S]-[ferredoxin] + AMP + diphosphate</text>
        <dbReference type="Rhea" id="RHEA:24176"/>
        <dbReference type="Rhea" id="RHEA-COMP:10000"/>
        <dbReference type="Rhea" id="RHEA-COMP:10001"/>
        <dbReference type="Rhea" id="RHEA-COMP:13337"/>
        <dbReference type="Rhea" id="RHEA-COMP:13338"/>
        <dbReference type="Rhea" id="RHEA-COMP:13339"/>
        <dbReference type="Rhea" id="RHEA-COMP:13340"/>
        <dbReference type="ChEBI" id="CHEBI:15378"/>
        <dbReference type="ChEBI" id="CHEBI:29950"/>
        <dbReference type="ChEBI" id="CHEBI:30616"/>
        <dbReference type="ChEBI" id="CHEBI:33019"/>
        <dbReference type="ChEBI" id="CHEBI:33737"/>
        <dbReference type="ChEBI" id="CHEBI:33738"/>
        <dbReference type="ChEBI" id="CHEBI:61963"/>
        <dbReference type="ChEBI" id="CHEBI:65315"/>
        <dbReference type="ChEBI" id="CHEBI:136798"/>
        <dbReference type="ChEBI" id="CHEBI:456215"/>
        <dbReference type="EC" id="2.8.1.4"/>
    </reaction>
</comment>
<dbReference type="HOGENOM" id="CLU_037952_4_0_2"/>
<dbReference type="UniPathway" id="UPA00060"/>
<evidence type="ECO:0000256" key="3">
    <source>
        <dbReference type="ARBA" id="ARBA00022555"/>
    </source>
</evidence>
<keyword evidence="3 9" id="KW-0820">tRNA-binding</keyword>
<evidence type="ECO:0000256" key="6">
    <source>
        <dbReference type="ARBA" id="ARBA00022840"/>
    </source>
</evidence>
<dbReference type="InterPro" id="IPR020536">
    <property type="entry name" value="ThiI_AANH"/>
</dbReference>
<comment type="catalytic activity">
    <reaction evidence="9">
        <text>[ThiS sulfur-carrier protein]-C-terminal Gly-Gly-AMP + S-sulfanyl-L-cysteinyl-[cysteine desulfurase] + AH2 = [ThiS sulfur-carrier protein]-C-terminal-Gly-aminoethanethioate + L-cysteinyl-[cysteine desulfurase] + A + AMP + 2 H(+)</text>
        <dbReference type="Rhea" id="RHEA:43340"/>
        <dbReference type="Rhea" id="RHEA-COMP:12157"/>
        <dbReference type="Rhea" id="RHEA-COMP:12158"/>
        <dbReference type="Rhea" id="RHEA-COMP:12910"/>
        <dbReference type="Rhea" id="RHEA-COMP:19908"/>
        <dbReference type="ChEBI" id="CHEBI:13193"/>
        <dbReference type="ChEBI" id="CHEBI:15378"/>
        <dbReference type="ChEBI" id="CHEBI:17499"/>
        <dbReference type="ChEBI" id="CHEBI:29950"/>
        <dbReference type="ChEBI" id="CHEBI:61963"/>
        <dbReference type="ChEBI" id="CHEBI:90618"/>
        <dbReference type="ChEBI" id="CHEBI:232372"/>
        <dbReference type="ChEBI" id="CHEBI:456215"/>
    </reaction>
</comment>
<dbReference type="InterPro" id="IPR003720">
    <property type="entry name" value="tRNA_STrfase"/>
</dbReference>
<evidence type="ECO:0000256" key="4">
    <source>
        <dbReference type="ARBA" id="ARBA00022679"/>
    </source>
</evidence>
<dbReference type="GO" id="GO:0005829">
    <property type="term" value="C:cytosol"/>
    <property type="evidence" value="ECO:0007669"/>
    <property type="project" value="TreeGrafter"/>
</dbReference>
<comment type="similarity">
    <text evidence="9">Belongs to the ThiI family.</text>
</comment>
<dbReference type="CDD" id="cd11716">
    <property type="entry name" value="THUMP_ThiI"/>
    <property type="match status" value="1"/>
</dbReference>
<proteinExistence type="inferred from homology"/>
<dbReference type="InterPro" id="IPR004114">
    <property type="entry name" value="THUMP_dom"/>
</dbReference>
<dbReference type="SMART" id="SM00981">
    <property type="entry name" value="THUMP"/>
    <property type="match status" value="1"/>
</dbReference>
<dbReference type="InterPro" id="IPR014729">
    <property type="entry name" value="Rossmann-like_a/b/a_fold"/>
</dbReference>
<dbReference type="Proteomes" id="UP000002593">
    <property type="component" value="Chromosome"/>
</dbReference>
<dbReference type="SUPFAM" id="SSF143437">
    <property type="entry name" value="THUMP domain-like"/>
    <property type="match status" value="1"/>
</dbReference>
<dbReference type="EnsemblBacteria" id="ABM80426">
    <property type="protein sequence ID" value="ABM80426"/>
    <property type="gene ID" value="Hbut_0566"/>
</dbReference>
<feature type="binding site" evidence="9">
    <location>
        <position position="267"/>
    </location>
    <ligand>
        <name>ATP</name>
        <dbReference type="ChEBI" id="CHEBI:30616"/>
    </ligand>
</feature>
<dbReference type="GO" id="GO:0000049">
    <property type="term" value="F:tRNA binding"/>
    <property type="evidence" value="ECO:0007669"/>
    <property type="project" value="UniProtKB-UniRule"/>
</dbReference>
<dbReference type="PANTHER" id="PTHR43209">
    <property type="entry name" value="TRNA SULFURTRANSFERASE"/>
    <property type="match status" value="1"/>
</dbReference>
<dbReference type="HAMAP" id="MF_00021">
    <property type="entry name" value="ThiI"/>
    <property type="match status" value="1"/>
</dbReference>
<dbReference type="InterPro" id="IPR049961">
    <property type="entry name" value="ThiI_N"/>
</dbReference>
<evidence type="ECO:0000256" key="9">
    <source>
        <dbReference type="HAMAP-Rule" id="MF_00021"/>
    </source>
</evidence>
<evidence type="ECO:0000256" key="8">
    <source>
        <dbReference type="ARBA" id="ARBA00022977"/>
    </source>
</evidence>
<dbReference type="Pfam" id="PF02926">
    <property type="entry name" value="THUMP"/>
    <property type="match status" value="1"/>
</dbReference>
<dbReference type="Pfam" id="PF22025">
    <property type="entry name" value="ThiI_fer"/>
    <property type="match status" value="1"/>
</dbReference>
<evidence type="ECO:0000256" key="1">
    <source>
        <dbReference type="ARBA" id="ARBA00004496"/>
    </source>
</evidence>
<evidence type="ECO:0000256" key="2">
    <source>
        <dbReference type="ARBA" id="ARBA00022490"/>
    </source>
</evidence>
<keyword evidence="7 9" id="KW-0694">RNA-binding</keyword>
<dbReference type="PROSITE" id="PS51165">
    <property type="entry name" value="THUMP"/>
    <property type="match status" value="1"/>
</dbReference>
<keyword evidence="6 9" id="KW-0067">ATP-binding</keyword>
<evidence type="ECO:0000256" key="5">
    <source>
        <dbReference type="ARBA" id="ARBA00022741"/>
    </source>
</evidence>
<dbReference type="GO" id="GO:0005524">
    <property type="term" value="F:ATP binding"/>
    <property type="evidence" value="ECO:0007669"/>
    <property type="project" value="UniProtKB-UniRule"/>
</dbReference>
<dbReference type="GO" id="GO:0140741">
    <property type="term" value="F:tRNA-uracil-4 sulfurtransferase activity"/>
    <property type="evidence" value="ECO:0007669"/>
    <property type="project" value="UniProtKB-EC"/>
</dbReference>
<keyword evidence="2 9" id="KW-0963">Cytoplasm</keyword>
<dbReference type="Gene3D" id="3.40.50.620">
    <property type="entry name" value="HUPs"/>
    <property type="match status" value="1"/>
</dbReference>
<dbReference type="Gene3D" id="3.30.2130.30">
    <property type="match status" value="1"/>
</dbReference>
<dbReference type="RefSeq" id="WP_011821744.1">
    <property type="nucleotide sequence ID" value="NC_008818.1"/>
</dbReference>
<dbReference type="InterPro" id="IPR050102">
    <property type="entry name" value="tRNA_sulfurtransferase_ThiI"/>
</dbReference>
<accession>A2BKB5</accession>
<dbReference type="PANTHER" id="PTHR43209:SF1">
    <property type="entry name" value="TRNA SULFURTRANSFERASE"/>
    <property type="match status" value="1"/>
</dbReference>
<keyword evidence="5 9" id="KW-0547">Nucleotide-binding</keyword>
<dbReference type="NCBIfam" id="TIGR00342">
    <property type="entry name" value="tRNA uracil 4-sulfurtransferase ThiI"/>
    <property type="match status" value="1"/>
</dbReference>
<feature type="binding site" evidence="9">
    <location>
        <begin position="210"/>
        <end position="211"/>
    </location>
    <ligand>
        <name>ATP</name>
        <dbReference type="ChEBI" id="CHEBI:30616"/>
    </ligand>
</feature>
<dbReference type="Pfam" id="PF02568">
    <property type="entry name" value="ThiI"/>
    <property type="match status" value="1"/>
</dbReference>
<dbReference type="AlphaFoldDB" id="A2BKB5"/>
<dbReference type="SUPFAM" id="SSF52402">
    <property type="entry name" value="Adenine nucleotide alpha hydrolases-like"/>
    <property type="match status" value="1"/>
</dbReference>
<keyword evidence="8 9" id="KW-0784">Thiamine biosynthesis</keyword>
<feature type="binding site" evidence="9">
    <location>
        <begin position="185"/>
        <end position="186"/>
    </location>
    <ligand>
        <name>ATP</name>
        <dbReference type="ChEBI" id="CHEBI:30616"/>
    </ligand>
</feature>
<comment type="pathway">
    <text evidence="9">Cofactor biosynthesis; thiamine diphosphate biosynthesis.</text>
</comment>
<keyword evidence="12" id="KW-1185">Reference proteome</keyword>
<comment type="subcellular location">
    <subcellularLocation>
        <location evidence="1 9">Cytoplasm</location>
    </subcellularLocation>
</comment>
<dbReference type="GO" id="GO:0052837">
    <property type="term" value="P:thiazole biosynthetic process"/>
    <property type="evidence" value="ECO:0007669"/>
    <property type="project" value="TreeGrafter"/>
</dbReference>
<sequence>MEYEKLVLAALSGEIVLKSERTRPRFEQRLVENIHDALSRNNVSCKSIAIEYARLLVRDCSDYDKALDTLLRVFGVHGAAIAYSFKHSGSLDEIAVGVREIAAEWVKGRKFAVRARRSGVEGFTSLDIARRVGAELYPYSAGVDLEKPEVEVYVEVRGRQVYVYQGMRPGPGGLPVGVEGRALVLFSGGLDSPVAAWYTAKRGVEVDLLHFILAVPASARDAERVGRRLAELWLYGYKPKLFLVDFRPVTVTIASNTRRGYEQIVLRLAMYYAAQLIAEKHGYDAVVTGESIGQVSSQTLKNMKAMAQALPLRLPLIRPLAGMDKEEIVTVCRRIGVYEEAAKTKEYCQIARGLAITRADPKILSEEFEKVKDIVEASLATLKTVDLA</sequence>
<dbReference type="GO" id="GO:0002937">
    <property type="term" value="P:tRNA 4-thiouridine biosynthesis"/>
    <property type="evidence" value="ECO:0007669"/>
    <property type="project" value="TreeGrafter"/>
</dbReference>
<dbReference type="InterPro" id="IPR054173">
    <property type="entry name" value="ThiI_fer"/>
</dbReference>
<keyword evidence="4 9" id="KW-0808">Transferase</keyword>
<evidence type="ECO:0000313" key="11">
    <source>
        <dbReference type="EMBL" id="ABM80426.1"/>
    </source>
</evidence>
<evidence type="ECO:0000256" key="7">
    <source>
        <dbReference type="ARBA" id="ARBA00022884"/>
    </source>
</evidence>
<evidence type="ECO:0000259" key="10">
    <source>
        <dbReference type="PROSITE" id="PS51165"/>
    </source>
</evidence>
<name>A2BKB5_HYPBU</name>
<dbReference type="GeneID" id="4782878"/>
<dbReference type="OrthoDB" id="372227at2157"/>
<reference evidence="11 12" key="1">
    <citation type="journal article" date="2007" name="Archaea">
        <title>The genome of Hyperthermus butylicus: a sulfur-reducing, peptide fermenting, neutrophilic Crenarchaeote growing up to 108 degrees C.</title>
        <authorList>
            <person name="Brugger K."/>
            <person name="Chen L."/>
            <person name="Stark M."/>
            <person name="Zibat A."/>
            <person name="Redder P."/>
            <person name="Ruepp A."/>
            <person name="Awayez M."/>
            <person name="She Q."/>
            <person name="Garrett R.A."/>
            <person name="Klenk H.P."/>
        </authorList>
    </citation>
    <scope>NUCLEOTIDE SEQUENCE [LARGE SCALE GENOMIC DNA]</scope>
    <source>
        <strain evidence="12">DSM 5456 / JCM 9403 / PLM1-5</strain>
    </source>
</reference>
<dbReference type="GO" id="GO:0004810">
    <property type="term" value="F:CCA tRNA nucleotidyltransferase activity"/>
    <property type="evidence" value="ECO:0007669"/>
    <property type="project" value="InterPro"/>
</dbReference>
<dbReference type="EMBL" id="CP000493">
    <property type="protein sequence ID" value="ABM80426.1"/>
    <property type="molecule type" value="Genomic_DNA"/>
</dbReference>
<dbReference type="EC" id="2.8.1.4" evidence="9"/>
<feature type="domain" description="THUMP" evidence="10">
    <location>
        <begin position="64"/>
        <end position="167"/>
    </location>
</feature>
<dbReference type="GO" id="GO:0009228">
    <property type="term" value="P:thiamine biosynthetic process"/>
    <property type="evidence" value="ECO:0007669"/>
    <property type="project" value="UniProtKB-KW"/>
</dbReference>
<dbReference type="InterPro" id="IPR049962">
    <property type="entry name" value="THUMP_ThiI"/>
</dbReference>
<feature type="binding site" evidence="9">
    <location>
        <position position="298"/>
    </location>
    <ligand>
        <name>ATP</name>
        <dbReference type="ChEBI" id="CHEBI:30616"/>
    </ligand>
</feature>
<dbReference type="STRING" id="415426.Hbut_0566"/>
<evidence type="ECO:0000313" key="12">
    <source>
        <dbReference type="Proteomes" id="UP000002593"/>
    </source>
</evidence>
<comment type="function">
    <text evidence="9">Catalyzes the ATP-dependent transfer of a sulfur to tRNA to produce 4-thiouridine in position 8 of tRNAs, which functions as a near-UV photosensor. Also catalyzes the transfer of sulfur to the sulfur carrier protein ThiS, forming ThiS-thiocarboxylate. This is a step in the synthesis of thiazole, in the thiamine biosynthesis pathway. The sulfur is donated as persulfide by IscS.</text>
</comment>
<protein>
    <recommendedName>
        <fullName evidence="9">Probable tRNA sulfurtransferase</fullName>
        <ecNumber evidence="9">2.8.1.4</ecNumber>
    </recommendedName>
    <alternativeName>
        <fullName evidence="9">Sulfur carrier protein ThiS sulfurtransferase</fullName>
    </alternativeName>
    <alternativeName>
        <fullName evidence="9">Thiamine biosynthesis protein ThiI</fullName>
    </alternativeName>
    <alternativeName>
        <fullName evidence="9">tRNA 4-thiouridine synthase</fullName>
    </alternativeName>
</protein>
<organism evidence="11 12">
    <name type="scientific">Hyperthermus butylicus (strain DSM 5456 / JCM 9403 / PLM1-5)</name>
    <dbReference type="NCBI Taxonomy" id="415426"/>
    <lineage>
        <taxon>Archaea</taxon>
        <taxon>Thermoproteota</taxon>
        <taxon>Thermoprotei</taxon>
        <taxon>Desulfurococcales</taxon>
        <taxon>Pyrodictiaceae</taxon>
        <taxon>Hyperthermus</taxon>
    </lineage>
</organism>
<dbReference type="eggNOG" id="arCOG00038">
    <property type="taxonomic scope" value="Archaea"/>
</dbReference>
<dbReference type="GO" id="GO:0009229">
    <property type="term" value="P:thiamine diphosphate biosynthetic process"/>
    <property type="evidence" value="ECO:0007669"/>
    <property type="project" value="UniProtKB-UniRule"/>
</dbReference>